<dbReference type="SUPFAM" id="SSF51556">
    <property type="entry name" value="Metallo-dependent hydrolases"/>
    <property type="match status" value="1"/>
</dbReference>
<comment type="similarity">
    <text evidence="5">Belongs to the metallo-dependent hydrolases superfamily. Adenosine and AMP deaminases family. Adenine deaminase type 2 subfamily.</text>
</comment>
<dbReference type="EMBL" id="CP001614">
    <property type="protein sequence ID" value="ACR14645.1"/>
    <property type="molecule type" value="Genomic_DNA"/>
</dbReference>
<evidence type="ECO:0000313" key="7">
    <source>
        <dbReference type="EMBL" id="ACR14645.1"/>
    </source>
</evidence>
<dbReference type="NCBIfam" id="TIGR01430">
    <property type="entry name" value="aden_deam"/>
    <property type="match status" value="1"/>
</dbReference>
<dbReference type="GO" id="GO:0006146">
    <property type="term" value="P:adenine catabolic process"/>
    <property type="evidence" value="ECO:0007669"/>
    <property type="project" value="UniProtKB-UniRule"/>
</dbReference>
<reference evidence="7 8" key="1">
    <citation type="journal article" date="2009" name="PLoS ONE">
        <title>The complete genome of Teredinibacter turnerae T7901: an intracellular endosymbiont of marine wood-boring bivalves (shipworms).</title>
        <authorList>
            <person name="Yang J.C."/>
            <person name="Madupu R."/>
            <person name="Durkin A.S."/>
            <person name="Ekborg N.A."/>
            <person name="Pedamallu C.S."/>
            <person name="Hostetler J.B."/>
            <person name="Radune D."/>
            <person name="Toms B.S."/>
            <person name="Henrissat B."/>
            <person name="Coutinho P.M."/>
            <person name="Schwarz S."/>
            <person name="Field L."/>
            <person name="Trindade-Silva A.E."/>
            <person name="Soares C.A.G."/>
            <person name="Elshahawi S."/>
            <person name="Hanora A."/>
            <person name="Schmidt E.W."/>
            <person name="Haygood M.G."/>
            <person name="Posfai J."/>
            <person name="Benner J."/>
            <person name="Madinger C."/>
            <person name="Nove J."/>
            <person name="Anton B."/>
            <person name="Chaudhary K."/>
            <person name="Foster J."/>
            <person name="Holman A."/>
            <person name="Kumar S."/>
            <person name="Lessard P.A."/>
            <person name="Luyten Y.A."/>
            <person name="Slatko B."/>
            <person name="Wood N."/>
            <person name="Wu B."/>
            <person name="Teplitski M."/>
            <person name="Mougous J.D."/>
            <person name="Ward N."/>
            <person name="Eisen J.A."/>
            <person name="Badger J.H."/>
            <person name="Distel D.L."/>
        </authorList>
    </citation>
    <scope>NUCLEOTIDE SEQUENCE [LARGE SCALE GENOMIC DNA]</scope>
    <source>
        <strain evidence="8">ATCC 39867 / T7901</strain>
    </source>
</reference>
<dbReference type="InterPro" id="IPR001365">
    <property type="entry name" value="A_deaminase_dom"/>
</dbReference>
<keyword evidence="4 5" id="KW-0546">Nucleotide metabolism</keyword>
<dbReference type="Proteomes" id="UP000009080">
    <property type="component" value="Chromosome"/>
</dbReference>
<gene>
    <name evidence="7" type="primary">add</name>
    <name evidence="7" type="ordered locus">TERTU_3230</name>
</gene>
<dbReference type="GO" id="GO:0000034">
    <property type="term" value="F:adenine deaminase activity"/>
    <property type="evidence" value="ECO:0007669"/>
    <property type="project" value="UniProtKB-UniRule"/>
</dbReference>
<dbReference type="GO" id="GO:0005829">
    <property type="term" value="C:cytosol"/>
    <property type="evidence" value="ECO:0007669"/>
    <property type="project" value="TreeGrafter"/>
</dbReference>
<dbReference type="CDD" id="cd01320">
    <property type="entry name" value="ADA"/>
    <property type="match status" value="1"/>
</dbReference>
<evidence type="ECO:0000256" key="1">
    <source>
        <dbReference type="ARBA" id="ARBA00022723"/>
    </source>
</evidence>
<dbReference type="RefSeq" id="WP_015820759.1">
    <property type="nucleotide sequence ID" value="NC_012997.1"/>
</dbReference>
<keyword evidence="3 5" id="KW-0862">Zinc</keyword>
<feature type="binding site" evidence="5">
    <location>
        <position position="21"/>
    </location>
    <ligand>
        <name>Zn(2+)</name>
        <dbReference type="ChEBI" id="CHEBI:29105"/>
        <note>catalytic</note>
    </ligand>
</feature>
<dbReference type="GO" id="GO:0009117">
    <property type="term" value="P:nucleotide metabolic process"/>
    <property type="evidence" value="ECO:0007669"/>
    <property type="project" value="UniProtKB-KW"/>
</dbReference>
<dbReference type="NCBIfam" id="NF006850">
    <property type="entry name" value="PRK09358.1-6"/>
    <property type="match status" value="1"/>
</dbReference>
<dbReference type="Pfam" id="PF00962">
    <property type="entry name" value="A_deaminase"/>
    <property type="match status" value="1"/>
</dbReference>
<name>C5BPX1_TERTT</name>
<dbReference type="InterPro" id="IPR006330">
    <property type="entry name" value="Ado/ade_deaminase"/>
</dbReference>
<sequence length="334" mass="37782">MSSIAAPDWISSLPKAELHIHLDGSLEAGRMLQLAQKNGVELPYKSVEEVAQAYNFTDLQSFLDLYYMGASVLCDEEDFYHLMMDYLLQCKANNIVHTEIMIEPQTYLPRGIGFEVFMSGFRRAMRDAADQWGQSVLLILSLLKHTSEEECIQVLEMADAWRDDFVALGMASTELGNPPEKFARLFELGKQRGYELTTHAGEEGPPAFIWGSLQVMNVTRIDHGVRCLEDPTLVDYLREHQIALTVCPLSNIRLRVFNAMADHNIVELMQQGLKVTINSDDPAYFGGYLNDNFCAVAEQFNLSQADVLTLIKNGFEASYLRNERKAYFLEQLSA</sequence>
<evidence type="ECO:0000259" key="6">
    <source>
        <dbReference type="Pfam" id="PF00962"/>
    </source>
</evidence>
<dbReference type="InterPro" id="IPR028892">
    <property type="entry name" value="ADE"/>
</dbReference>
<dbReference type="GO" id="GO:0008270">
    <property type="term" value="F:zinc ion binding"/>
    <property type="evidence" value="ECO:0007669"/>
    <property type="project" value="UniProtKB-UniRule"/>
</dbReference>
<keyword evidence="1 5" id="KW-0479">Metal-binding</keyword>
<organism evidence="7 8">
    <name type="scientific">Teredinibacter turnerae (strain ATCC 39867 / T7901)</name>
    <dbReference type="NCBI Taxonomy" id="377629"/>
    <lineage>
        <taxon>Bacteria</taxon>
        <taxon>Pseudomonadati</taxon>
        <taxon>Pseudomonadota</taxon>
        <taxon>Gammaproteobacteria</taxon>
        <taxon>Cellvibrionales</taxon>
        <taxon>Cellvibrionaceae</taxon>
        <taxon>Teredinibacter</taxon>
    </lineage>
</organism>
<protein>
    <recommendedName>
        <fullName evidence="5">Adenine deaminase</fullName>
        <shortName evidence="5">ADE</shortName>
        <ecNumber evidence="5">3.5.4.2</ecNumber>
    </recommendedName>
    <alternativeName>
        <fullName evidence="5">Adenine aminohydrolase</fullName>
        <shortName evidence="5">AAH</shortName>
    </alternativeName>
</protein>
<dbReference type="AlphaFoldDB" id="C5BPX1"/>
<dbReference type="HOGENOM" id="CLU_039228_7_0_6"/>
<feature type="site" description="Important for catalytic activity" evidence="5">
    <location>
        <position position="223"/>
    </location>
</feature>
<dbReference type="PANTHER" id="PTHR43114:SF6">
    <property type="entry name" value="ADENINE DEAMINASE"/>
    <property type="match status" value="1"/>
</dbReference>
<comment type="function">
    <text evidence="5">Catalyzes the hydrolytic deamination of adenine to hypoxanthine. Plays an important role in the purine salvage pathway and in nitrogen catabolism.</text>
</comment>
<feature type="binding site" evidence="5">
    <location>
        <position position="199"/>
    </location>
    <ligand>
        <name>Zn(2+)</name>
        <dbReference type="ChEBI" id="CHEBI:29105"/>
        <note>catalytic</note>
    </ligand>
</feature>
<feature type="domain" description="Adenosine deaminase" evidence="6">
    <location>
        <begin position="14"/>
        <end position="332"/>
    </location>
</feature>
<dbReference type="PANTHER" id="PTHR43114">
    <property type="entry name" value="ADENINE DEAMINASE"/>
    <property type="match status" value="1"/>
</dbReference>
<feature type="binding site" evidence="5">
    <location>
        <position position="281"/>
    </location>
    <ligand>
        <name>substrate</name>
    </ligand>
</feature>
<evidence type="ECO:0000256" key="3">
    <source>
        <dbReference type="ARBA" id="ARBA00022833"/>
    </source>
</evidence>
<keyword evidence="8" id="KW-1185">Reference proteome</keyword>
<evidence type="ECO:0000313" key="8">
    <source>
        <dbReference type="Proteomes" id="UP000009080"/>
    </source>
</evidence>
<dbReference type="KEGG" id="ttu:TERTU_3230"/>
<comment type="cofactor">
    <cofactor evidence="5">
        <name>Zn(2+)</name>
        <dbReference type="ChEBI" id="CHEBI:29105"/>
    </cofactor>
    <text evidence="5">Binds 1 zinc ion per subunit.</text>
</comment>
<dbReference type="HAMAP" id="MF_01962">
    <property type="entry name" value="Adenine_deaminase"/>
    <property type="match status" value="1"/>
</dbReference>
<proteinExistence type="inferred from homology"/>
<evidence type="ECO:0000256" key="4">
    <source>
        <dbReference type="ARBA" id="ARBA00023080"/>
    </source>
</evidence>
<feature type="binding site" evidence="5">
    <location>
        <position position="19"/>
    </location>
    <ligand>
        <name>Zn(2+)</name>
        <dbReference type="ChEBI" id="CHEBI:29105"/>
        <note>catalytic</note>
    </ligand>
</feature>
<accession>C5BPX1</accession>
<evidence type="ECO:0000256" key="2">
    <source>
        <dbReference type="ARBA" id="ARBA00022801"/>
    </source>
</evidence>
<dbReference type="EC" id="3.5.4.2" evidence="5"/>
<dbReference type="InterPro" id="IPR032466">
    <property type="entry name" value="Metal_Hydrolase"/>
</dbReference>
<feature type="active site" description="Proton donor" evidence="5">
    <location>
        <position position="202"/>
    </location>
</feature>
<comment type="catalytic activity">
    <reaction evidence="5">
        <text>adenine + H2O + H(+) = hypoxanthine + NH4(+)</text>
        <dbReference type="Rhea" id="RHEA:23688"/>
        <dbReference type="ChEBI" id="CHEBI:15377"/>
        <dbReference type="ChEBI" id="CHEBI:15378"/>
        <dbReference type="ChEBI" id="CHEBI:16708"/>
        <dbReference type="ChEBI" id="CHEBI:17368"/>
        <dbReference type="ChEBI" id="CHEBI:28938"/>
        <dbReference type="EC" id="3.5.4.2"/>
    </reaction>
</comment>
<dbReference type="Gene3D" id="3.20.20.140">
    <property type="entry name" value="Metal-dependent hydrolases"/>
    <property type="match status" value="1"/>
</dbReference>
<dbReference type="OrthoDB" id="105475at2"/>
<dbReference type="eggNOG" id="COG1816">
    <property type="taxonomic scope" value="Bacteria"/>
</dbReference>
<dbReference type="STRING" id="377629.TERTU_3230"/>
<feature type="binding site" evidence="5">
    <location>
        <position position="280"/>
    </location>
    <ligand>
        <name>Zn(2+)</name>
        <dbReference type="ChEBI" id="CHEBI:29105"/>
        <note>catalytic</note>
    </ligand>
</feature>
<evidence type="ECO:0000256" key="5">
    <source>
        <dbReference type="HAMAP-Rule" id="MF_01962"/>
    </source>
</evidence>
<dbReference type="GO" id="GO:0043103">
    <property type="term" value="P:hypoxanthine salvage"/>
    <property type="evidence" value="ECO:0007669"/>
    <property type="project" value="UniProtKB-UniRule"/>
</dbReference>
<keyword evidence="2 5" id="KW-0378">Hydrolase</keyword>